<dbReference type="CDD" id="cd02440">
    <property type="entry name" value="AdoMet_MTases"/>
    <property type="match status" value="1"/>
</dbReference>
<dbReference type="PANTHER" id="PTHR43591">
    <property type="entry name" value="METHYLTRANSFERASE"/>
    <property type="match status" value="1"/>
</dbReference>
<dbReference type="GO" id="GO:0052624">
    <property type="term" value="F:2-phytyl-1,4-naphthoquinone methyltransferase activity"/>
    <property type="evidence" value="ECO:0007669"/>
    <property type="project" value="UniProtKB-UniRule"/>
</dbReference>
<dbReference type="PANTHER" id="PTHR43591:SF24">
    <property type="entry name" value="2-METHOXY-6-POLYPRENYL-1,4-BENZOQUINOL METHYLASE, MITOCHONDRIAL"/>
    <property type="match status" value="1"/>
</dbReference>
<keyword evidence="3 4" id="KW-0949">S-adenosyl-L-methionine</keyword>
<reference evidence="6" key="1">
    <citation type="journal article" date="2005" name="PLoS Biol.">
        <title>The genomes of Oryza sativa: a history of duplications.</title>
        <authorList>
            <person name="Yu J."/>
            <person name="Wang J."/>
            <person name="Lin W."/>
            <person name="Li S."/>
            <person name="Li H."/>
            <person name="Zhou J."/>
            <person name="Ni P."/>
            <person name="Dong W."/>
            <person name="Hu S."/>
            <person name="Zeng C."/>
            <person name="Zhang J."/>
            <person name="Zhang Y."/>
            <person name="Li R."/>
            <person name="Xu Z."/>
            <person name="Li S."/>
            <person name="Li X."/>
            <person name="Zheng H."/>
            <person name="Cong L."/>
            <person name="Lin L."/>
            <person name="Yin J."/>
            <person name="Geng J."/>
            <person name="Li G."/>
            <person name="Shi J."/>
            <person name="Liu J."/>
            <person name="Lv H."/>
            <person name="Li J."/>
            <person name="Wang J."/>
            <person name="Deng Y."/>
            <person name="Ran L."/>
            <person name="Shi X."/>
            <person name="Wang X."/>
            <person name="Wu Q."/>
            <person name="Li C."/>
            <person name="Ren X."/>
            <person name="Wang J."/>
            <person name="Wang X."/>
            <person name="Li D."/>
            <person name="Liu D."/>
            <person name="Zhang X."/>
            <person name="Ji Z."/>
            <person name="Zhao W."/>
            <person name="Sun Y."/>
            <person name="Zhang Z."/>
            <person name="Bao J."/>
            <person name="Han Y."/>
            <person name="Dong L."/>
            <person name="Ji J."/>
            <person name="Chen P."/>
            <person name="Wu S."/>
            <person name="Liu J."/>
            <person name="Xiao Y."/>
            <person name="Bu D."/>
            <person name="Tan J."/>
            <person name="Yang L."/>
            <person name="Ye C."/>
            <person name="Zhang J."/>
            <person name="Xu J."/>
            <person name="Zhou Y."/>
            <person name="Yu Y."/>
            <person name="Zhang B."/>
            <person name="Zhuang S."/>
            <person name="Wei H."/>
            <person name="Liu B."/>
            <person name="Lei M."/>
            <person name="Yu H."/>
            <person name="Li Y."/>
            <person name="Xu H."/>
            <person name="Wei S."/>
            <person name="He X."/>
            <person name="Fang L."/>
            <person name="Zhang Z."/>
            <person name="Zhang Y."/>
            <person name="Huang X."/>
            <person name="Su Z."/>
            <person name="Tong W."/>
            <person name="Li J."/>
            <person name="Tong Z."/>
            <person name="Li S."/>
            <person name="Ye J."/>
            <person name="Wang L."/>
            <person name="Fang L."/>
            <person name="Lei T."/>
            <person name="Chen C."/>
            <person name="Chen H."/>
            <person name="Xu Z."/>
            <person name="Li H."/>
            <person name="Huang H."/>
            <person name="Zhang F."/>
            <person name="Xu H."/>
            <person name="Li N."/>
            <person name="Zhao C."/>
            <person name="Li S."/>
            <person name="Dong L."/>
            <person name="Huang Y."/>
            <person name="Li L."/>
            <person name="Xi Y."/>
            <person name="Qi Q."/>
            <person name="Li W."/>
            <person name="Zhang B."/>
            <person name="Hu W."/>
            <person name="Zhang Y."/>
            <person name="Tian X."/>
            <person name="Jiao Y."/>
            <person name="Liang X."/>
            <person name="Jin J."/>
            <person name="Gao L."/>
            <person name="Zheng W."/>
            <person name="Hao B."/>
            <person name="Liu S."/>
            <person name="Wang W."/>
            <person name="Yuan L."/>
            <person name="Cao M."/>
            <person name="McDermott J."/>
            <person name="Samudrala R."/>
            <person name="Wang J."/>
            <person name="Wong G.K."/>
            <person name="Yang H."/>
        </authorList>
    </citation>
    <scope>NUCLEOTIDE SEQUENCE [LARGE SCALE GENOMIC DNA]</scope>
</reference>
<dbReference type="SUPFAM" id="SSF53335">
    <property type="entry name" value="S-adenosyl-L-methionine-dependent methyltransferases"/>
    <property type="match status" value="1"/>
</dbReference>
<dbReference type="InterPro" id="IPR032904">
    <property type="entry name" value="MenG"/>
</dbReference>
<name>B9FG21_ORYSJ</name>
<evidence type="ECO:0000256" key="1">
    <source>
        <dbReference type="ARBA" id="ARBA00022603"/>
    </source>
</evidence>
<dbReference type="GO" id="GO:0042372">
    <property type="term" value="P:phylloquinone biosynthetic process"/>
    <property type="evidence" value="ECO:0007669"/>
    <property type="project" value="UniProtKB-UniRule"/>
</dbReference>
<evidence type="ECO:0000256" key="3">
    <source>
        <dbReference type="ARBA" id="ARBA00022691"/>
    </source>
</evidence>
<evidence type="ECO:0000256" key="4">
    <source>
        <dbReference type="HAMAP-Rule" id="MF_03192"/>
    </source>
</evidence>
<comment type="subcellular location">
    <subcellularLocation>
        <location evidence="4">Plastid</location>
        <location evidence="4">Chloroplast</location>
    </subcellularLocation>
</comment>
<dbReference type="Pfam" id="PF01209">
    <property type="entry name" value="Ubie_methyltran"/>
    <property type="match status" value="1"/>
</dbReference>
<dbReference type="EMBL" id="CM000141">
    <property type="protein sequence ID" value="EEE61305.1"/>
    <property type="molecule type" value="Genomic_DNA"/>
</dbReference>
<keyword evidence="2 4" id="KW-0808">Transferase</keyword>
<keyword evidence="4" id="KW-0934">Plastid</keyword>
<organism evidence="6">
    <name type="scientific">Oryza sativa subsp. japonica</name>
    <name type="common">Rice</name>
    <dbReference type="NCBI Taxonomy" id="39947"/>
    <lineage>
        <taxon>Eukaryota</taxon>
        <taxon>Viridiplantae</taxon>
        <taxon>Streptophyta</taxon>
        <taxon>Embryophyta</taxon>
        <taxon>Tracheophyta</taxon>
        <taxon>Spermatophyta</taxon>
        <taxon>Magnoliopsida</taxon>
        <taxon>Liliopsida</taxon>
        <taxon>Poales</taxon>
        <taxon>Poaceae</taxon>
        <taxon>BOP clade</taxon>
        <taxon>Oryzoideae</taxon>
        <taxon>Oryzeae</taxon>
        <taxon>Oryzinae</taxon>
        <taxon>Oryza</taxon>
        <taxon>Oryza sativa</taxon>
    </lineage>
</organism>
<evidence type="ECO:0000313" key="6">
    <source>
        <dbReference type="EMBL" id="EEE61305.1"/>
    </source>
</evidence>
<proteinExistence type="inferred from homology"/>
<dbReference type="GO" id="GO:0009507">
    <property type="term" value="C:chloroplast"/>
    <property type="evidence" value="ECO:0007669"/>
    <property type="project" value="UniProtKB-SubCell"/>
</dbReference>
<dbReference type="EC" id="2.1.1.329" evidence="4"/>
<comment type="catalytic activity">
    <reaction evidence="4">
        <text>demethylphylloquinol + S-adenosyl-L-methionine = phylloquinol + S-adenosyl-L-homocysteine + H(+)</text>
        <dbReference type="Rhea" id="RHEA:40551"/>
        <dbReference type="ChEBI" id="CHEBI:15378"/>
        <dbReference type="ChEBI" id="CHEBI:28433"/>
        <dbReference type="ChEBI" id="CHEBI:57856"/>
        <dbReference type="ChEBI" id="CHEBI:59789"/>
        <dbReference type="ChEBI" id="CHEBI:87844"/>
        <dbReference type="EC" id="2.1.1.329"/>
    </reaction>
</comment>
<reference evidence="6" key="2">
    <citation type="submission" date="2008-12" db="EMBL/GenBank/DDBJ databases">
        <title>Improved gene annotation of the rice (Oryza sativa) genomes.</title>
        <authorList>
            <person name="Wang J."/>
            <person name="Li R."/>
            <person name="Fan W."/>
            <person name="Huang Q."/>
            <person name="Zhang J."/>
            <person name="Zhou Y."/>
            <person name="Hu Y."/>
            <person name="Zi S."/>
            <person name="Li J."/>
            <person name="Ni P."/>
            <person name="Zheng H."/>
            <person name="Zhang Y."/>
            <person name="Zhao M."/>
            <person name="Hao Q."/>
            <person name="McDermott J."/>
            <person name="Samudrala R."/>
            <person name="Kristiansen K."/>
            <person name="Wong G.K.-S."/>
        </authorList>
    </citation>
    <scope>NUCLEOTIDE SEQUENCE</scope>
</reference>
<dbReference type="InterPro" id="IPR029063">
    <property type="entry name" value="SAM-dependent_MTases_sf"/>
</dbReference>
<comment type="function">
    <text evidence="4">Involved in the biosynthesis of phylloquinone (vitamin K1). Methyltransferase required for the conversion of 2-phytyl-1,4-beta-naphthoquinol to phylloquinol.</text>
</comment>
<dbReference type="GO" id="GO:0032259">
    <property type="term" value="P:methylation"/>
    <property type="evidence" value="ECO:0007669"/>
    <property type="project" value="UniProtKB-KW"/>
</dbReference>
<gene>
    <name evidence="4" type="primary">MENG</name>
    <name evidence="6" type="ORF">OsJ_15398</name>
</gene>
<keyword evidence="1 4" id="KW-0489">Methyltransferase</keyword>
<dbReference type="AlphaFoldDB" id="B9FG21"/>
<evidence type="ECO:0000256" key="5">
    <source>
        <dbReference type="SAM" id="MobiDB-lite"/>
    </source>
</evidence>
<dbReference type="NCBIfam" id="TIGR01934">
    <property type="entry name" value="MenG_MenH_UbiE"/>
    <property type="match status" value="1"/>
</dbReference>
<dbReference type="InterPro" id="IPR004033">
    <property type="entry name" value="UbiE/COQ5_MeTrFase"/>
</dbReference>
<dbReference type="PROSITE" id="PS51608">
    <property type="entry name" value="SAM_MT_UBIE"/>
    <property type="match status" value="1"/>
</dbReference>
<dbReference type="Proteomes" id="UP000007752">
    <property type="component" value="Chromosome 4"/>
</dbReference>
<dbReference type="NCBIfam" id="NF001244">
    <property type="entry name" value="PRK00216.1-5"/>
    <property type="match status" value="1"/>
</dbReference>
<dbReference type="HAMAP" id="MF_01982">
    <property type="entry name" value="MenG_phylloquinone_subfam"/>
    <property type="match status" value="1"/>
</dbReference>
<comment type="similarity">
    <text evidence="4">Belongs to the class I-like SAM-binding methyltransferase superfamily. MenG/UbiE family.</text>
</comment>
<accession>B9FG21</accession>
<sequence>MATLAAAISAGPAAPAPAARPRRRRGFAAVSCGSSSAADERQALFSRIAPVYDHVRYLPLLLPFSQNFEFHWRYVYYQQHRTDDGRSAVFLVAERRAQPRTAPDMEAHLRVLVQVMAVDFSSQQLQTAASRQDQRWKPCYKNINGQVVRVADRCVLWTSMVAGTNSTFVRSVLLLQAPEREAAVGVGLREQRRHGAPLHVEHPGGLHRVEQPEPPGRVLLAGVDGEERHAARAVLPLPALLLQRVGGGGEDVAEGAVRAELHRVGVAAEVARPQIHPPGKTLAFPHDAARGGGGGGESRERFHFRGEAAALNDVLSLGQHRTWKRICVSWSRARRGDRVLDLCCGSGDLAFLLSQKVGLDGQVMAVDFSSQQLQTAASRQDQRWKPCYKNIKWIEGDALDLPFTDCYFDAVTVGYGLRNVVDKPKAMREIFRVLKPGSRASILDFNKSSSLFTTSLQSWMIDNVVVPLASGYGLTEEYKYLKSSILHYLTEKELEELAKEAGFSAAKHYELGGGLMGDLVATR</sequence>
<feature type="region of interest" description="Disordered" evidence="5">
    <location>
        <begin position="276"/>
        <end position="298"/>
    </location>
</feature>
<keyword evidence="4" id="KW-0150">Chloroplast</keyword>
<dbReference type="Gene3D" id="3.40.50.150">
    <property type="entry name" value="Vaccinia Virus protein VP39"/>
    <property type="match status" value="1"/>
</dbReference>
<evidence type="ECO:0000256" key="2">
    <source>
        <dbReference type="ARBA" id="ARBA00022679"/>
    </source>
</evidence>
<protein>
    <recommendedName>
        <fullName evidence="4">2-phytyl-1,4-beta-naphthoquinone methyltransferase, chloroplastic</fullName>
        <ecNumber evidence="4">2.1.1.329</ecNumber>
    </recommendedName>
    <alternativeName>
        <fullName evidence="4">Demethylphylloquinone methyltransferase</fullName>
    </alternativeName>
    <alternativeName>
        <fullName evidence="4">Menaquinone biosynthesis methyltransferase ubiE-like protein</fullName>
    </alternativeName>
</protein>